<dbReference type="Proteomes" id="UP000265520">
    <property type="component" value="Unassembled WGS sequence"/>
</dbReference>
<organism evidence="1 2">
    <name type="scientific">Trifolium medium</name>
    <dbReference type="NCBI Taxonomy" id="97028"/>
    <lineage>
        <taxon>Eukaryota</taxon>
        <taxon>Viridiplantae</taxon>
        <taxon>Streptophyta</taxon>
        <taxon>Embryophyta</taxon>
        <taxon>Tracheophyta</taxon>
        <taxon>Spermatophyta</taxon>
        <taxon>Magnoliopsida</taxon>
        <taxon>eudicotyledons</taxon>
        <taxon>Gunneridae</taxon>
        <taxon>Pentapetalae</taxon>
        <taxon>rosids</taxon>
        <taxon>fabids</taxon>
        <taxon>Fabales</taxon>
        <taxon>Fabaceae</taxon>
        <taxon>Papilionoideae</taxon>
        <taxon>50 kb inversion clade</taxon>
        <taxon>NPAAA clade</taxon>
        <taxon>Hologalegina</taxon>
        <taxon>IRL clade</taxon>
        <taxon>Trifolieae</taxon>
        <taxon>Trifolium</taxon>
    </lineage>
</organism>
<protein>
    <submittedName>
        <fullName evidence="1">Uncharacterized protein</fullName>
    </submittedName>
</protein>
<keyword evidence="2" id="KW-1185">Reference proteome</keyword>
<proteinExistence type="predicted"/>
<feature type="non-terminal residue" evidence="1">
    <location>
        <position position="1"/>
    </location>
</feature>
<dbReference type="AlphaFoldDB" id="A0A392V7X0"/>
<sequence length="30" mass="2899">EAAAVTKERVVSAGGSGSSSVTVVVSFFGL</sequence>
<reference evidence="1 2" key="1">
    <citation type="journal article" date="2018" name="Front. Plant Sci.">
        <title>Red Clover (Trifolium pratense) and Zigzag Clover (T. medium) - A Picture of Genomic Similarities and Differences.</title>
        <authorList>
            <person name="Dluhosova J."/>
            <person name="Istvanek J."/>
            <person name="Nedelnik J."/>
            <person name="Repkova J."/>
        </authorList>
    </citation>
    <scope>NUCLEOTIDE SEQUENCE [LARGE SCALE GENOMIC DNA]</scope>
    <source>
        <strain evidence="2">cv. 10/8</strain>
        <tissue evidence="1">Leaf</tissue>
    </source>
</reference>
<dbReference type="EMBL" id="LXQA011069810">
    <property type="protein sequence ID" value="MCI83552.1"/>
    <property type="molecule type" value="Genomic_DNA"/>
</dbReference>
<evidence type="ECO:0000313" key="1">
    <source>
        <dbReference type="EMBL" id="MCI83552.1"/>
    </source>
</evidence>
<evidence type="ECO:0000313" key="2">
    <source>
        <dbReference type="Proteomes" id="UP000265520"/>
    </source>
</evidence>
<accession>A0A392V7X0</accession>
<comment type="caution">
    <text evidence="1">The sequence shown here is derived from an EMBL/GenBank/DDBJ whole genome shotgun (WGS) entry which is preliminary data.</text>
</comment>
<name>A0A392V7X0_9FABA</name>